<dbReference type="CDD" id="cd01949">
    <property type="entry name" value="GGDEF"/>
    <property type="match status" value="1"/>
</dbReference>
<dbReference type="SUPFAM" id="SSF141868">
    <property type="entry name" value="EAL domain-like"/>
    <property type="match status" value="1"/>
</dbReference>
<dbReference type="PROSITE" id="PS50112">
    <property type="entry name" value="PAS"/>
    <property type="match status" value="2"/>
</dbReference>
<dbReference type="Gene3D" id="3.40.190.10">
    <property type="entry name" value="Periplasmic binding protein-like II"/>
    <property type="match status" value="2"/>
</dbReference>
<sequence>MKKIIVSLLFCLCQFLSAEEALRLGILAFRPKEQALSQWQPFATYLQDTIKKPIALHIYNYPEFTQAVANHEVDIILTNPGHYIVLKNRHKLSAPLVTQITQKNSTILTQFAGVIFTRHDSPLRALNDLKNAKIAVTDTDSLGGYQMQAYELALKGIMPKQTHLVITGMPHDKVIEAVLSRKVDAGFVRTNVIEDMMDEGKLALSDIKIINEQNDSNFSYIRSTRLYPEWPLVVVAGFDEHIARALTVALLALSPESEAARSAQIYGFTVPADYKGVEDALRTLRVPPFEEAPKFTLADFWARYANHIALILFAFLLFLMSVGFQLYRQNKRIRHNEKHLLLVQDNLQSTLDAIPDALFEMSLDGVYFRVGRAHANVSASLSQEMMGKNVYEIYPKDVADIFIQALREADQEGHAFGYQFSIEEKGKTLWFELSVSKKKDSHGMAHFIVLSHDFTDRKEAEAKLKLAASVFTYAREGIMITNASGEIVEVNDTFTCITGYSHQEVVGQNPRLLKSGRQSESFYKQMWQSLLEKGHWYGEISNRRKSGEVYVQMTSISAIYDEHEVVQSYVALFTDITTMKEHEKQLEYVAHYDALTSLPNRVLFADRLRQAMAQTERRKKELAVVYLDLDGFKVINDQYGHHVGDELLVIIAERMQEALRQGDTISRLGGDEFVAVLTDLSNQDECIPILDRLLKATSDPIVINENIIQFSSSIGVTLYPRDGVDADQLLRHADLAMYQSKQSGKNRYHFFDIESDRAIKKHNESLESILSAIINDEFLLYYQPKVNLETRELVSVEALIRWQHPEKGFLLPHAFLPTVEDHVLSIRLGEWVIEQAFKQMSAWIKEGLSISVSINVGARQLQDSSFTEYLQTMLLRYPDVPAHLVELEILETSALEDMVHVSQIMHACKSLGVRFALDDFGTGYSSLSYLRKLPIDILKIDQSFICNLLHDNDDLAIVEAIVGLSKAFDLSVIAEGVETQEHAELLLKHGCELAQGYGIARPMHPDAIIAWKDSSLYM</sequence>
<dbReference type="Pfam" id="PF00990">
    <property type="entry name" value="GGDEF"/>
    <property type="match status" value="1"/>
</dbReference>
<dbReference type="AlphaFoldDB" id="A0A1D7THR8"/>
<dbReference type="SMART" id="SM00091">
    <property type="entry name" value="PAS"/>
    <property type="match status" value="2"/>
</dbReference>
<dbReference type="PANTHER" id="PTHR44757">
    <property type="entry name" value="DIGUANYLATE CYCLASE DGCP"/>
    <property type="match status" value="1"/>
</dbReference>
<dbReference type="CDD" id="cd00130">
    <property type="entry name" value="PAS"/>
    <property type="match status" value="1"/>
</dbReference>
<dbReference type="InterPro" id="IPR035919">
    <property type="entry name" value="EAL_sf"/>
</dbReference>
<dbReference type="PROSITE" id="PS50883">
    <property type="entry name" value="EAL"/>
    <property type="match status" value="1"/>
</dbReference>
<dbReference type="InterPro" id="IPR035965">
    <property type="entry name" value="PAS-like_dom_sf"/>
</dbReference>
<feature type="transmembrane region" description="Helical" evidence="1">
    <location>
        <begin position="304"/>
        <end position="327"/>
    </location>
</feature>
<dbReference type="Pfam" id="PF13426">
    <property type="entry name" value="PAS_9"/>
    <property type="match status" value="1"/>
</dbReference>
<dbReference type="InterPro" id="IPR052155">
    <property type="entry name" value="Biofilm_reg_signaling"/>
</dbReference>
<feature type="domain" description="PAS" evidence="3">
    <location>
        <begin position="460"/>
        <end position="509"/>
    </location>
</feature>
<dbReference type="FunFam" id="3.30.70.270:FF:000001">
    <property type="entry name" value="Diguanylate cyclase domain protein"/>
    <property type="match status" value="1"/>
</dbReference>
<dbReference type="InterPro" id="IPR001633">
    <property type="entry name" value="EAL_dom"/>
</dbReference>
<gene>
    <name evidence="7" type="ORF">SHALO_0595</name>
</gene>
<keyword evidence="8" id="KW-1185">Reference proteome</keyword>
<dbReference type="InterPro" id="IPR043128">
    <property type="entry name" value="Rev_trsase/Diguanyl_cyclase"/>
</dbReference>
<dbReference type="SUPFAM" id="SSF53850">
    <property type="entry name" value="Periplasmic binding protein-like II"/>
    <property type="match status" value="1"/>
</dbReference>
<feature type="domain" description="PAS" evidence="3">
    <location>
        <begin position="343"/>
        <end position="413"/>
    </location>
</feature>
<evidence type="ECO:0000259" key="4">
    <source>
        <dbReference type="PROSITE" id="PS50113"/>
    </source>
</evidence>
<dbReference type="EMBL" id="CP017111">
    <property type="protein sequence ID" value="AOO64384.1"/>
    <property type="molecule type" value="Genomic_DNA"/>
</dbReference>
<dbReference type="Proteomes" id="UP000094609">
    <property type="component" value="Chromosome"/>
</dbReference>
<dbReference type="SMART" id="SM00052">
    <property type="entry name" value="EAL"/>
    <property type="match status" value="1"/>
</dbReference>
<dbReference type="InterPro" id="IPR000700">
    <property type="entry name" value="PAS-assoc_C"/>
</dbReference>
<dbReference type="SUPFAM" id="SSF55785">
    <property type="entry name" value="PYP-like sensor domain (PAS domain)"/>
    <property type="match status" value="2"/>
</dbReference>
<dbReference type="PROSITE" id="PS50113">
    <property type="entry name" value="PAC"/>
    <property type="match status" value="2"/>
</dbReference>
<evidence type="ECO:0000256" key="1">
    <source>
        <dbReference type="SAM" id="Phobius"/>
    </source>
</evidence>
<evidence type="ECO:0000313" key="8">
    <source>
        <dbReference type="Proteomes" id="UP000094609"/>
    </source>
</evidence>
<organism evidence="7 8">
    <name type="scientific">Sulfurospirillum halorespirans DSM 13726</name>
    <dbReference type="NCBI Taxonomy" id="1193502"/>
    <lineage>
        <taxon>Bacteria</taxon>
        <taxon>Pseudomonadati</taxon>
        <taxon>Campylobacterota</taxon>
        <taxon>Epsilonproteobacteria</taxon>
        <taxon>Campylobacterales</taxon>
        <taxon>Sulfurospirillaceae</taxon>
        <taxon>Sulfurospirillum</taxon>
    </lineage>
</organism>
<dbReference type="InterPro" id="IPR000160">
    <property type="entry name" value="GGDEF_dom"/>
</dbReference>
<dbReference type="GO" id="GO:0003824">
    <property type="term" value="F:catalytic activity"/>
    <property type="evidence" value="ECO:0007669"/>
    <property type="project" value="UniProtKB-ARBA"/>
</dbReference>
<dbReference type="Pfam" id="PF08448">
    <property type="entry name" value="PAS_4"/>
    <property type="match status" value="1"/>
</dbReference>
<dbReference type="Pfam" id="PF00563">
    <property type="entry name" value="EAL"/>
    <property type="match status" value="1"/>
</dbReference>
<dbReference type="CDD" id="cd01948">
    <property type="entry name" value="EAL"/>
    <property type="match status" value="1"/>
</dbReference>
<dbReference type="InterPro" id="IPR000014">
    <property type="entry name" value="PAS"/>
</dbReference>
<dbReference type="PATRIC" id="fig|1193502.14.peg.604"/>
<dbReference type="NCBIfam" id="TIGR00229">
    <property type="entry name" value="sensory_box"/>
    <property type="match status" value="2"/>
</dbReference>
<feature type="signal peptide" evidence="2">
    <location>
        <begin position="1"/>
        <end position="18"/>
    </location>
</feature>
<dbReference type="KEGG" id="shal:SHALO_0595"/>
<feature type="domain" description="EAL" evidence="5">
    <location>
        <begin position="762"/>
        <end position="1016"/>
    </location>
</feature>
<accession>A0A1D7THR8</accession>
<keyword evidence="1" id="KW-1133">Transmembrane helix</keyword>
<dbReference type="SUPFAM" id="SSF55073">
    <property type="entry name" value="Nucleotide cyclase"/>
    <property type="match status" value="1"/>
</dbReference>
<dbReference type="InterPro" id="IPR029787">
    <property type="entry name" value="Nucleotide_cyclase"/>
</dbReference>
<feature type="domain" description="GGDEF" evidence="6">
    <location>
        <begin position="620"/>
        <end position="753"/>
    </location>
</feature>
<feature type="domain" description="PAC" evidence="4">
    <location>
        <begin position="414"/>
        <end position="466"/>
    </location>
</feature>
<dbReference type="NCBIfam" id="TIGR00254">
    <property type="entry name" value="GGDEF"/>
    <property type="match status" value="1"/>
</dbReference>
<dbReference type="RefSeq" id="WP_069477317.1">
    <property type="nucleotide sequence ID" value="NZ_CP017111.1"/>
</dbReference>
<dbReference type="Gene3D" id="3.20.20.450">
    <property type="entry name" value="EAL domain"/>
    <property type="match status" value="1"/>
</dbReference>
<feature type="chain" id="PRO_5009099392" evidence="2">
    <location>
        <begin position="19"/>
        <end position="1018"/>
    </location>
</feature>
<evidence type="ECO:0000313" key="7">
    <source>
        <dbReference type="EMBL" id="AOO64384.1"/>
    </source>
</evidence>
<dbReference type="InterPro" id="IPR013656">
    <property type="entry name" value="PAS_4"/>
</dbReference>
<dbReference type="Gene3D" id="3.30.70.270">
    <property type="match status" value="1"/>
</dbReference>
<keyword evidence="2" id="KW-0732">Signal</keyword>
<evidence type="ECO:0000259" key="3">
    <source>
        <dbReference type="PROSITE" id="PS50112"/>
    </source>
</evidence>
<dbReference type="PROSITE" id="PS50887">
    <property type="entry name" value="GGDEF"/>
    <property type="match status" value="1"/>
</dbReference>
<dbReference type="PANTHER" id="PTHR44757:SF2">
    <property type="entry name" value="BIOFILM ARCHITECTURE MAINTENANCE PROTEIN MBAA"/>
    <property type="match status" value="1"/>
</dbReference>
<dbReference type="Gene3D" id="3.30.450.20">
    <property type="entry name" value="PAS domain"/>
    <property type="match status" value="2"/>
</dbReference>
<dbReference type="SMART" id="SM00267">
    <property type="entry name" value="GGDEF"/>
    <property type="match status" value="1"/>
</dbReference>
<evidence type="ECO:0000259" key="6">
    <source>
        <dbReference type="PROSITE" id="PS50887"/>
    </source>
</evidence>
<dbReference type="STRING" id="1193502.SHALO_0595"/>
<evidence type="ECO:0000259" key="5">
    <source>
        <dbReference type="PROSITE" id="PS50883"/>
    </source>
</evidence>
<keyword evidence="1" id="KW-0472">Membrane</keyword>
<reference evidence="8" key="1">
    <citation type="submission" date="2016-08" db="EMBL/GenBank/DDBJ databases">
        <title>Complete genome sequence of the organohalide-respiring Epsilonproteobacterium Sulfurospirillum halorespirans.</title>
        <authorList>
            <person name="Goris T."/>
            <person name="Zimmermann J."/>
            <person name="Schenz B."/>
            <person name="Lemos M."/>
            <person name="Hackermueller J."/>
            <person name="Diekert G."/>
        </authorList>
    </citation>
    <scope>NUCLEOTIDE SEQUENCE [LARGE SCALE GENOMIC DNA]</scope>
    <source>
        <strain>DSM 13726</strain>
        <strain evidence="8">PCE-M2</strain>
    </source>
</reference>
<feature type="domain" description="PAC" evidence="4">
    <location>
        <begin position="536"/>
        <end position="588"/>
    </location>
</feature>
<dbReference type="Pfam" id="PF12974">
    <property type="entry name" value="Phosphonate-bd"/>
    <property type="match status" value="1"/>
</dbReference>
<name>A0A1D7THR8_9BACT</name>
<proteinExistence type="predicted"/>
<protein>
    <submittedName>
        <fullName evidence="7">Diguanylate cyclase/phosphodiesterase (GGDEF &amp; EAL domains) with PAS/PAC sensor(S)</fullName>
    </submittedName>
</protein>
<keyword evidence="1" id="KW-0812">Transmembrane</keyword>
<evidence type="ECO:0000256" key="2">
    <source>
        <dbReference type="SAM" id="SignalP"/>
    </source>
</evidence>